<dbReference type="EMBL" id="QGMJ01000875">
    <property type="protein sequence ID" value="TVY33056.1"/>
    <property type="molecule type" value="Genomic_DNA"/>
</dbReference>
<comment type="caution">
    <text evidence="12">The sequence shown here is derived from an EMBL/GenBank/DDBJ whole genome shotgun (WGS) entry which is preliminary data.</text>
</comment>
<dbReference type="GO" id="GO:0009881">
    <property type="term" value="F:photoreceptor activity"/>
    <property type="evidence" value="ECO:0007669"/>
    <property type="project" value="UniProtKB-KW"/>
</dbReference>
<sequence>KETKKEQTHTTNMIDPTQVMEAFKTKVSSATSSVAPIPTVVPTEPTYETVGSAGGATLWVVFVLMLLSTLGFTVLAWSVPVQKRLFYVITTFITLFATISYFAMATGDGNSFAEIVIKSSHKYTPDTYEYVYRQVFWARYVDWSLTTPLLLLDLAFLAGMDGASIIIAIVADLVMVLTGLFAAFGATEGQKWGYYAMACIAYLVIVWQLVVGGRRAVATKDNKTANLFAAIGGFTLVLWTLYPIVWGIGDGSRKWGVDAEIIAYAVLDVLAKPVFGFWLIFAHAANRSESIEGWWSHGLSNEGAIRIEDDGA</sequence>
<dbReference type="AlphaFoldDB" id="A0A8H8RDT3"/>
<proteinExistence type="inferred from homology"/>
<dbReference type="Pfam" id="PF01036">
    <property type="entry name" value="Bac_rhodopsin"/>
    <property type="match status" value="1"/>
</dbReference>
<dbReference type="OrthoDB" id="10261467at2759"/>
<dbReference type="GO" id="GO:0005783">
    <property type="term" value="C:endoplasmic reticulum"/>
    <property type="evidence" value="ECO:0007669"/>
    <property type="project" value="TreeGrafter"/>
</dbReference>
<name>A0A8H8RDT3_9HELO</name>
<dbReference type="PANTHER" id="PTHR28286:SF2">
    <property type="entry name" value="BACTERIORHODOPSIN _OPSIN, NOPA (EUROFUNG)"/>
    <property type="match status" value="1"/>
</dbReference>
<dbReference type="Gene3D" id="1.20.1070.10">
    <property type="entry name" value="Rhodopsin 7-helix transmembrane proteins"/>
    <property type="match status" value="1"/>
</dbReference>
<dbReference type="SMART" id="SM01021">
    <property type="entry name" value="Bac_rhodopsin"/>
    <property type="match status" value="1"/>
</dbReference>
<keyword evidence="10" id="KW-0675">Receptor</keyword>
<comment type="similarity">
    <text evidence="2">Belongs to the archaeal/bacterial/fungal opsin family.</text>
</comment>
<evidence type="ECO:0000256" key="5">
    <source>
        <dbReference type="ARBA" id="ARBA00022692"/>
    </source>
</evidence>
<evidence type="ECO:0000256" key="8">
    <source>
        <dbReference type="ARBA" id="ARBA00022991"/>
    </source>
</evidence>
<feature type="non-terminal residue" evidence="12">
    <location>
        <position position="1"/>
    </location>
</feature>
<feature type="transmembrane region" description="Helical" evidence="11">
    <location>
        <begin position="140"/>
        <end position="158"/>
    </location>
</feature>
<dbReference type="InterPro" id="IPR001425">
    <property type="entry name" value="Arc/bac/fun_rhodopsins"/>
</dbReference>
<evidence type="ECO:0000256" key="9">
    <source>
        <dbReference type="ARBA" id="ARBA00023136"/>
    </source>
</evidence>
<dbReference type="GO" id="GO:0005886">
    <property type="term" value="C:plasma membrane"/>
    <property type="evidence" value="ECO:0007669"/>
    <property type="project" value="TreeGrafter"/>
</dbReference>
<keyword evidence="8" id="KW-0157">Chromophore</keyword>
<keyword evidence="6" id="KW-0681">Retinal protein</keyword>
<evidence type="ECO:0000256" key="3">
    <source>
        <dbReference type="ARBA" id="ARBA00022543"/>
    </source>
</evidence>
<evidence type="ECO:0000256" key="4">
    <source>
        <dbReference type="ARBA" id="ARBA00022606"/>
    </source>
</evidence>
<dbReference type="PROSITE" id="PS00327">
    <property type="entry name" value="BACTERIAL_OPSIN_RET"/>
    <property type="match status" value="1"/>
</dbReference>
<evidence type="ECO:0000256" key="1">
    <source>
        <dbReference type="ARBA" id="ARBA00004141"/>
    </source>
</evidence>
<gene>
    <name evidence="12" type="primary">nop-1</name>
    <name evidence="12" type="ORF">LSUB1_G008595</name>
</gene>
<feature type="transmembrane region" description="Helical" evidence="11">
    <location>
        <begin position="261"/>
        <end position="281"/>
    </location>
</feature>
<dbReference type="SUPFAM" id="SSF81321">
    <property type="entry name" value="Family A G protein-coupled receptor-like"/>
    <property type="match status" value="1"/>
</dbReference>
<feature type="transmembrane region" description="Helical" evidence="11">
    <location>
        <begin position="192"/>
        <end position="213"/>
    </location>
</feature>
<comment type="subcellular location">
    <subcellularLocation>
        <location evidence="1">Membrane</location>
        <topology evidence="1">Multi-pass membrane protein</topology>
    </subcellularLocation>
</comment>
<evidence type="ECO:0000313" key="13">
    <source>
        <dbReference type="Proteomes" id="UP000462212"/>
    </source>
</evidence>
<evidence type="ECO:0000256" key="7">
    <source>
        <dbReference type="ARBA" id="ARBA00022989"/>
    </source>
</evidence>
<evidence type="ECO:0000256" key="6">
    <source>
        <dbReference type="ARBA" id="ARBA00022925"/>
    </source>
</evidence>
<dbReference type="GO" id="GO:0007602">
    <property type="term" value="P:phototransduction"/>
    <property type="evidence" value="ECO:0007669"/>
    <property type="project" value="UniProtKB-KW"/>
</dbReference>
<dbReference type="InterPro" id="IPR018229">
    <property type="entry name" value="Rhodopsin_retinal_BS"/>
</dbReference>
<feature type="transmembrane region" description="Helical" evidence="11">
    <location>
        <begin position="85"/>
        <end position="104"/>
    </location>
</feature>
<evidence type="ECO:0000256" key="2">
    <source>
        <dbReference type="ARBA" id="ARBA00008130"/>
    </source>
</evidence>
<keyword evidence="5 11" id="KW-0812">Transmembrane</keyword>
<keyword evidence="7 11" id="KW-1133">Transmembrane helix</keyword>
<organism evidence="12 13">
    <name type="scientific">Lachnellula subtilissima</name>
    <dbReference type="NCBI Taxonomy" id="602034"/>
    <lineage>
        <taxon>Eukaryota</taxon>
        <taxon>Fungi</taxon>
        <taxon>Dikarya</taxon>
        <taxon>Ascomycota</taxon>
        <taxon>Pezizomycotina</taxon>
        <taxon>Leotiomycetes</taxon>
        <taxon>Helotiales</taxon>
        <taxon>Lachnaceae</taxon>
        <taxon>Lachnellula</taxon>
    </lineage>
</organism>
<dbReference type="Proteomes" id="UP000462212">
    <property type="component" value="Unassembled WGS sequence"/>
</dbReference>
<accession>A0A8H8RDT3</accession>
<evidence type="ECO:0000313" key="12">
    <source>
        <dbReference type="EMBL" id="TVY33056.1"/>
    </source>
</evidence>
<evidence type="ECO:0000256" key="11">
    <source>
        <dbReference type="SAM" id="Phobius"/>
    </source>
</evidence>
<dbReference type="GO" id="GO:0005216">
    <property type="term" value="F:monoatomic ion channel activity"/>
    <property type="evidence" value="ECO:0007669"/>
    <property type="project" value="InterPro"/>
</dbReference>
<keyword evidence="9 11" id="KW-0472">Membrane</keyword>
<dbReference type="PRINTS" id="PR00251">
    <property type="entry name" value="BACTRLOPSIN"/>
</dbReference>
<evidence type="ECO:0000256" key="10">
    <source>
        <dbReference type="ARBA" id="ARBA00023170"/>
    </source>
</evidence>
<keyword evidence="3" id="KW-0600">Photoreceptor protein</keyword>
<keyword evidence="4" id="KW-0716">Sensory transduction</keyword>
<reference evidence="12 13" key="1">
    <citation type="submission" date="2018-05" db="EMBL/GenBank/DDBJ databases">
        <title>Genome sequencing and assembly of the regulated plant pathogen Lachnellula willkommii and related sister species for the development of diagnostic species identification markers.</title>
        <authorList>
            <person name="Giroux E."/>
            <person name="Bilodeau G."/>
        </authorList>
    </citation>
    <scope>NUCLEOTIDE SEQUENCE [LARGE SCALE GENOMIC DNA]</scope>
    <source>
        <strain evidence="12 13">CBS 197.66</strain>
    </source>
</reference>
<dbReference type="PANTHER" id="PTHR28286">
    <property type="match status" value="1"/>
</dbReference>
<feature type="transmembrane region" description="Helical" evidence="11">
    <location>
        <begin position="225"/>
        <end position="249"/>
    </location>
</feature>
<keyword evidence="13" id="KW-1185">Reference proteome</keyword>
<feature type="transmembrane region" description="Helical" evidence="11">
    <location>
        <begin position="56"/>
        <end position="78"/>
    </location>
</feature>
<dbReference type="PROSITE" id="PS00950">
    <property type="entry name" value="BACTERIAL_OPSIN_1"/>
    <property type="match status" value="1"/>
</dbReference>
<feature type="transmembrane region" description="Helical" evidence="11">
    <location>
        <begin position="165"/>
        <end position="186"/>
    </location>
</feature>
<dbReference type="CDD" id="cd15028">
    <property type="entry name" value="7tm_Opsin-1_euk"/>
    <property type="match status" value="1"/>
</dbReference>
<dbReference type="FunFam" id="1.20.1070.10:FF:000160">
    <property type="entry name" value="Related to Opsin-1"/>
    <property type="match status" value="1"/>
</dbReference>
<protein>
    <submittedName>
        <fullName evidence="12">Opsin</fullName>
    </submittedName>
</protein>